<evidence type="ECO:0000313" key="3">
    <source>
        <dbReference type="Proteomes" id="UP001249851"/>
    </source>
</evidence>
<protein>
    <recommendedName>
        <fullName evidence="1">UspA domain-containing protein</fullName>
    </recommendedName>
</protein>
<feature type="domain" description="UspA" evidence="1">
    <location>
        <begin position="7"/>
        <end position="169"/>
    </location>
</feature>
<organism evidence="2 3">
    <name type="scientific">Acropora cervicornis</name>
    <name type="common">Staghorn coral</name>
    <dbReference type="NCBI Taxonomy" id="6130"/>
    <lineage>
        <taxon>Eukaryota</taxon>
        <taxon>Metazoa</taxon>
        <taxon>Cnidaria</taxon>
        <taxon>Anthozoa</taxon>
        <taxon>Hexacorallia</taxon>
        <taxon>Scleractinia</taxon>
        <taxon>Astrocoeniina</taxon>
        <taxon>Acroporidae</taxon>
        <taxon>Acropora</taxon>
    </lineage>
</organism>
<dbReference type="SUPFAM" id="SSF52402">
    <property type="entry name" value="Adenine nucleotide alpha hydrolases-like"/>
    <property type="match status" value="1"/>
</dbReference>
<accession>A0AAD9QHL5</accession>
<dbReference type="InterPro" id="IPR006016">
    <property type="entry name" value="UspA"/>
</dbReference>
<dbReference type="EMBL" id="JARQWQ010000033">
    <property type="protein sequence ID" value="KAK2561427.1"/>
    <property type="molecule type" value="Genomic_DNA"/>
</dbReference>
<reference evidence="2" key="2">
    <citation type="journal article" date="2023" name="Science">
        <title>Genomic signatures of disease resistance in endangered staghorn corals.</title>
        <authorList>
            <person name="Vollmer S.V."/>
            <person name="Selwyn J.D."/>
            <person name="Despard B.A."/>
            <person name="Roesel C.L."/>
        </authorList>
    </citation>
    <scope>NUCLEOTIDE SEQUENCE</scope>
    <source>
        <strain evidence="2">K2</strain>
    </source>
</reference>
<comment type="caution">
    <text evidence="2">The sequence shown here is derived from an EMBL/GenBank/DDBJ whole genome shotgun (WGS) entry which is preliminary data.</text>
</comment>
<dbReference type="PANTHER" id="PTHR46989">
    <property type="entry name" value="USP DOMAIN-CONTAINING PROTEIN"/>
    <property type="match status" value="1"/>
</dbReference>
<dbReference type="Gene3D" id="3.40.50.620">
    <property type="entry name" value="HUPs"/>
    <property type="match status" value="1"/>
</dbReference>
<sequence>MSSTNVVLIPLDGSKNSERAVNSGLVHATHFQTAVLNCWYMEHFHLKGDRVVFIHAFDPVPMQSAKHTGVDFKNSYDEWCILMQKAQDSARCLLKEYDDRFAGLKDKLSYKMIHDTGKPGEVIIDYSKKENATCIVMGSRGLGKIRRTLIGSVSDYVVRHSLIPVVVIPPFSS</sequence>
<dbReference type="AlphaFoldDB" id="A0AAD9QHL5"/>
<dbReference type="InterPro" id="IPR014729">
    <property type="entry name" value="Rossmann-like_a/b/a_fold"/>
</dbReference>
<gene>
    <name evidence="2" type="ORF">P5673_015950</name>
</gene>
<proteinExistence type="predicted"/>
<keyword evidence="3" id="KW-1185">Reference proteome</keyword>
<dbReference type="PANTHER" id="PTHR46989:SF3">
    <property type="entry name" value="USPA DOMAIN-CONTAINING PROTEIN"/>
    <property type="match status" value="1"/>
</dbReference>
<evidence type="ECO:0000313" key="2">
    <source>
        <dbReference type="EMBL" id="KAK2561427.1"/>
    </source>
</evidence>
<dbReference type="CDD" id="cd23659">
    <property type="entry name" value="USP_At3g01520-like"/>
    <property type="match status" value="1"/>
</dbReference>
<dbReference type="Pfam" id="PF00582">
    <property type="entry name" value="Usp"/>
    <property type="match status" value="1"/>
</dbReference>
<dbReference type="PRINTS" id="PR01438">
    <property type="entry name" value="UNVRSLSTRESS"/>
</dbReference>
<name>A0AAD9QHL5_ACRCE</name>
<evidence type="ECO:0000259" key="1">
    <source>
        <dbReference type="Pfam" id="PF00582"/>
    </source>
</evidence>
<dbReference type="Proteomes" id="UP001249851">
    <property type="component" value="Unassembled WGS sequence"/>
</dbReference>
<reference evidence="2" key="1">
    <citation type="journal article" date="2023" name="G3 (Bethesda)">
        <title>Whole genome assembly and annotation of the endangered Caribbean coral Acropora cervicornis.</title>
        <authorList>
            <person name="Selwyn J.D."/>
            <person name="Vollmer S.V."/>
        </authorList>
    </citation>
    <scope>NUCLEOTIDE SEQUENCE</scope>
    <source>
        <strain evidence="2">K2</strain>
    </source>
</reference>
<dbReference type="InterPro" id="IPR006015">
    <property type="entry name" value="Universal_stress_UspA"/>
</dbReference>